<feature type="compositionally biased region" description="Basic residues" evidence="1">
    <location>
        <begin position="1"/>
        <end position="10"/>
    </location>
</feature>
<organism evidence="2 3">
    <name type="scientific">Knipowitschia caucasica</name>
    <name type="common">Caucasian dwarf goby</name>
    <name type="synonym">Pomatoschistus caucasicus</name>
    <dbReference type="NCBI Taxonomy" id="637954"/>
    <lineage>
        <taxon>Eukaryota</taxon>
        <taxon>Metazoa</taxon>
        <taxon>Chordata</taxon>
        <taxon>Craniata</taxon>
        <taxon>Vertebrata</taxon>
        <taxon>Euteleostomi</taxon>
        <taxon>Actinopterygii</taxon>
        <taxon>Neopterygii</taxon>
        <taxon>Teleostei</taxon>
        <taxon>Neoteleostei</taxon>
        <taxon>Acanthomorphata</taxon>
        <taxon>Gobiaria</taxon>
        <taxon>Gobiiformes</taxon>
        <taxon>Gobioidei</taxon>
        <taxon>Gobiidae</taxon>
        <taxon>Gobiinae</taxon>
        <taxon>Knipowitschia</taxon>
    </lineage>
</organism>
<accession>A0AAV2J545</accession>
<feature type="compositionally biased region" description="Basic and acidic residues" evidence="1">
    <location>
        <begin position="16"/>
        <end position="33"/>
    </location>
</feature>
<evidence type="ECO:0000313" key="3">
    <source>
        <dbReference type="Proteomes" id="UP001497482"/>
    </source>
</evidence>
<gene>
    <name evidence="2" type="ORF">KC01_LOCUS3628</name>
</gene>
<feature type="region of interest" description="Disordered" evidence="1">
    <location>
        <begin position="1"/>
        <end position="203"/>
    </location>
</feature>
<name>A0AAV2J545_KNICA</name>
<dbReference type="EMBL" id="OZ035832">
    <property type="protein sequence ID" value="CAL1571521.1"/>
    <property type="molecule type" value="Genomic_DNA"/>
</dbReference>
<evidence type="ECO:0000256" key="1">
    <source>
        <dbReference type="SAM" id="MobiDB-lite"/>
    </source>
</evidence>
<dbReference type="AlphaFoldDB" id="A0AAV2J545"/>
<feature type="compositionally biased region" description="Basic and acidic residues" evidence="1">
    <location>
        <begin position="172"/>
        <end position="203"/>
    </location>
</feature>
<reference evidence="2 3" key="1">
    <citation type="submission" date="2024-04" db="EMBL/GenBank/DDBJ databases">
        <authorList>
            <person name="Waldvogel A.-M."/>
            <person name="Schoenle A."/>
        </authorList>
    </citation>
    <scope>NUCLEOTIDE SEQUENCE [LARGE SCALE GENOMIC DNA]</scope>
</reference>
<feature type="compositionally biased region" description="Basic and acidic residues" evidence="1">
    <location>
        <begin position="41"/>
        <end position="51"/>
    </location>
</feature>
<protein>
    <submittedName>
        <fullName evidence="2">Uncharacterized protein</fullName>
    </submittedName>
</protein>
<evidence type="ECO:0000313" key="2">
    <source>
        <dbReference type="EMBL" id="CAL1571521.1"/>
    </source>
</evidence>
<sequence length="203" mass="22586">MAGGRGRGRRGSQAANREKQGNDHTREAEAIDRDGEEDGTDERAKLTETKGRATGGGDAGTGQRRKTVESGAARAGPGASKNRSGRTGCRKGRGKERTGKGKGEKGTRQGRRKGARRTAEGSRRNRRTIEAGKRTSNTKKLKIREGRRKRQKGYKLTHRDRQEPGNQHKRPPTRDEPGRRHHERDRARGQGPAKRERRADQED</sequence>
<proteinExistence type="predicted"/>
<feature type="compositionally biased region" description="Basic residues" evidence="1">
    <location>
        <begin position="136"/>
        <end position="156"/>
    </location>
</feature>
<keyword evidence="3" id="KW-1185">Reference proteome</keyword>
<feature type="compositionally biased region" description="Basic and acidic residues" evidence="1">
    <location>
        <begin position="117"/>
        <end position="133"/>
    </location>
</feature>
<dbReference type="Proteomes" id="UP001497482">
    <property type="component" value="Chromosome 10"/>
</dbReference>
<feature type="compositionally biased region" description="Basic and acidic residues" evidence="1">
    <location>
        <begin position="95"/>
        <end position="107"/>
    </location>
</feature>